<reference evidence="1 2" key="1">
    <citation type="submission" date="2006-02" db="EMBL/GenBank/DDBJ databases">
        <authorList>
            <person name="Amann R."/>
            <person name="Ferriera S."/>
            <person name="Johnson J."/>
            <person name="Kravitz S."/>
            <person name="Halpern A."/>
            <person name="Remington K."/>
            <person name="Beeson K."/>
            <person name="Tran B."/>
            <person name="Rogers Y.-H."/>
            <person name="Friedman R."/>
            <person name="Venter J.C."/>
        </authorList>
    </citation>
    <scope>NUCLEOTIDE SEQUENCE [LARGE SCALE GENOMIC DNA]</scope>
    <source>
        <strain evidence="1 2">DSM 3645</strain>
    </source>
</reference>
<name>A3ZV17_9BACT</name>
<proteinExistence type="predicted"/>
<dbReference type="Proteomes" id="UP000004358">
    <property type="component" value="Unassembled WGS sequence"/>
</dbReference>
<protein>
    <submittedName>
        <fullName evidence="1">Uncharacterized protein</fullName>
    </submittedName>
</protein>
<dbReference type="HOGENOM" id="CLU_3363566_0_0_0"/>
<accession>A3ZV17</accession>
<comment type="caution">
    <text evidence="1">The sequence shown here is derived from an EMBL/GenBank/DDBJ whole genome shotgun (WGS) entry which is preliminary data.</text>
</comment>
<dbReference type="EMBL" id="AANZ01000013">
    <property type="protein sequence ID" value="EAQ79753.1"/>
    <property type="molecule type" value="Genomic_DNA"/>
</dbReference>
<gene>
    <name evidence="1" type="ORF">DSM3645_24630</name>
</gene>
<evidence type="ECO:0000313" key="1">
    <source>
        <dbReference type="EMBL" id="EAQ79753.1"/>
    </source>
</evidence>
<evidence type="ECO:0000313" key="2">
    <source>
        <dbReference type="Proteomes" id="UP000004358"/>
    </source>
</evidence>
<organism evidence="1 2">
    <name type="scientific">Blastopirellula marina DSM 3645</name>
    <dbReference type="NCBI Taxonomy" id="314230"/>
    <lineage>
        <taxon>Bacteria</taxon>
        <taxon>Pseudomonadati</taxon>
        <taxon>Planctomycetota</taxon>
        <taxon>Planctomycetia</taxon>
        <taxon>Pirellulales</taxon>
        <taxon>Pirellulaceae</taxon>
        <taxon>Blastopirellula</taxon>
    </lineage>
</organism>
<dbReference type="STRING" id="314230.DSM3645_24630"/>
<dbReference type="AlphaFoldDB" id="A3ZV17"/>
<sequence length="35" mass="3479">MKTGALDGLDLSHSATLAVTLTVKLMVDSFATGGG</sequence>